<dbReference type="InterPro" id="IPR036872">
    <property type="entry name" value="CH_dom_sf"/>
</dbReference>
<dbReference type="OMA" id="VPSERWI"/>
<dbReference type="PROSITE" id="PS50021">
    <property type="entry name" value="CH"/>
    <property type="match status" value="1"/>
</dbReference>
<keyword evidence="3" id="KW-1185">Reference proteome</keyword>
<dbReference type="Ensembl" id="ENSCLAT00000000353.1">
    <property type="protein sequence ID" value="ENSCLAP00000000325.1"/>
    <property type="gene ID" value="ENSCLAG00000000280.1"/>
</dbReference>
<dbReference type="Pfam" id="PF24529">
    <property type="entry name" value="CFAP47"/>
    <property type="match status" value="1"/>
</dbReference>
<protein>
    <recommendedName>
        <fullName evidence="1">Calponin-homology (CH) domain-containing protein</fullName>
    </recommendedName>
</protein>
<dbReference type="InterPro" id="IPR001715">
    <property type="entry name" value="CH_dom"/>
</dbReference>
<dbReference type="InterPro" id="IPR056343">
    <property type="entry name" value="CFAP47_dom"/>
</dbReference>
<dbReference type="PANTHER" id="PTHR45912:SF3">
    <property type="entry name" value="CILIA- AND FLAGELLA-ASSOCIATED PROTEIN 47"/>
    <property type="match status" value="1"/>
</dbReference>
<evidence type="ECO:0000313" key="3">
    <source>
        <dbReference type="Proteomes" id="UP000694398"/>
    </source>
</evidence>
<organism evidence="2 3">
    <name type="scientific">Chinchilla lanigera</name>
    <name type="common">Long-tailed chinchilla</name>
    <name type="synonym">Chinchilla villidera</name>
    <dbReference type="NCBI Taxonomy" id="34839"/>
    <lineage>
        <taxon>Eukaryota</taxon>
        <taxon>Metazoa</taxon>
        <taxon>Chordata</taxon>
        <taxon>Craniata</taxon>
        <taxon>Vertebrata</taxon>
        <taxon>Euteleostomi</taxon>
        <taxon>Mammalia</taxon>
        <taxon>Eutheria</taxon>
        <taxon>Euarchontoglires</taxon>
        <taxon>Glires</taxon>
        <taxon>Rodentia</taxon>
        <taxon>Hystricomorpha</taxon>
        <taxon>Chinchillidae</taxon>
        <taxon>Chinchilla</taxon>
    </lineage>
</organism>
<dbReference type="GO" id="GO:0005929">
    <property type="term" value="C:cilium"/>
    <property type="evidence" value="ECO:0007669"/>
    <property type="project" value="TreeGrafter"/>
</dbReference>
<proteinExistence type="predicted"/>
<dbReference type="SUPFAM" id="SSF47576">
    <property type="entry name" value="Calponin-homology domain, CH-domain"/>
    <property type="match status" value="1"/>
</dbReference>
<dbReference type="GO" id="GO:0007288">
    <property type="term" value="P:sperm axoneme assembly"/>
    <property type="evidence" value="ECO:0007669"/>
    <property type="project" value="TreeGrafter"/>
</dbReference>
<reference evidence="2" key="1">
    <citation type="submission" date="2025-08" db="UniProtKB">
        <authorList>
            <consortium name="Ensembl"/>
        </authorList>
    </citation>
    <scope>IDENTIFICATION</scope>
</reference>
<name>A0A8C2UJI4_CHILA</name>
<evidence type="ECO:0000313" key="2">
    <source>
        <dbReference type="Ensembl" id="ENSCLAP00000000325.1"/>
    </source>
</evidence>
<dbReference type="Proteomes" id="UP000694398">
    <property type="component" value="Unassembled WGS sequence"/>
</dbReference>
<dbReference type="GeneTree" id="ENSGT00940000163254"/>
<evidence type="ECO:0000259" key="1">
    <source>
        <dbReference type="PROSITE" id="PS50021"/>
    </source>
</evidence>
<dbReference type="PANTHER" id="PTHR45912">
    <property type="entry name" value="CILIA- AND FLAGELLA-ASSOCIATED PROTEIN 47"/>
    <property type="match status" value="1"/>
</dbReference>
<feature type="domain" description="Calponin-homology (CH)" evidence="1">
    <location>
        <begin position="321"/>
        <end position="420"/>
    </location>
</feature>
<dbReference type="AlphaFoldDB" id="A0A8C2UJI4"/>
<sequence>MATYLNKHNIILKDDKNGSPMKNRGSFLLPSLDSTLLTSSSVKISPVSTEIYHEQFKRESLFVGMEKLPVHLHLGDRRKPDKADDGSLENEEKIEQFFFPKEGSMEHNFYQKVVNAAQTWFSLFGWSEGPHLLSIPESIRRDVQKIQFYSVSSPKKFSRQNDFSKYNKTIYDVLLHLSGTLPPGISSSQSLPVDDTERVIQLHFQYSSLLDFLNAQGGCISHVMPEFLLEPRDYKKWLEISSPSKTVSVDSYIPKKKCPFIIDMNKFEGWSRRAWTDVFLQIYKVLVLSRVAPQFSNAAPPINVQNTEKISPCFASSNIYSESERIVLSWLNTNYENTRQTIWGNCQKDRSSERWIVNFDKDLLDGLVFAAQLAAYCPFLIESHFVNMYTQPKRPEQYLHNGLIIINSFYEIGFDMGIQV</sequence>
<accession>A0A8C2UJI4</accession>
<reference evidence="2" key="2">
    <citation type="submission" date="2025-09" db="UniProtKB">
        <authorList>
            <consortium name="Ensembl"/>
        </authorList>
    </citation>
    <scope>IDENTIFICATION</scope>
</reference>